<dbReference type="GO" id="GO:0009294">
    <property type="term" value="P:DNA-mediated transformation"/>
    <property type="evidence" value="ECO:0007669"/>
    <property type="project" value="InterPro"/>
</dbReference>
<dbReference type="Pfam" id="PF02481">
    <property type="entry name" value="DNA_processg_A"/>
    <property type="match status" value="1"/>
</dbReference>
<dbReference type="InterPro" id="IPR041614">
    <property type="entry name" value="DprA_WH"/>
</dbReference>
<dbReference type="InterPro" id="IPR036388">
    <property type="entry name" value="WH-like_DNA-bd_sf"/>
</dbReference>
<evidence type="ECO:0000313" key="5">
    <source>
        <dbReference type="EMBL" id="VAW53428.1"/>
    </source>
</evidence>
<dbReference type="InterPro" id="IPR003488">
    <property type="entry name" value="DprA"/>
</dbReference>
<comment type="similarity">
    <text evidence="1">Belongs to the DprA/Smf family.</text>
</comment>
<reference evidence="5" key="1">
    <citation type="submission" date="2018-06" db="EMBL/GenBank/DDBJ databases">
        <authorList>
            <person name="Zhirakovskaya E."/>
        </authorList>
    </citation>
    <scope>NUCLEOTIDE SEQUENCE</scope>
</reference>
<feature type="domain" description="DprA winged helix" evidence="4">
    <location>
        <begin position="318"/>
        <end position="375"/>
    </location>
</feature>
<organism evidence="5">
    <name type="scientific">hydrothermal vent metagenome</name>
    <dbReference type="NCBI Taxonomy" id="652676"/>
    <lineage>
        <taxon>unclassified sequences</taxon>
        <taxon>metagenomes</taxon>
        <taxon>ecological metagenomes</taxon>
    </lineage>
</organism>
<dbReference type="SUPFAM" id="SSF47781">
    <property type="entry name" value="RuvA domain 2-like"/>
    <property type="match status" value="1"/>
</dbReference>
<evidence type="ECO:0000256" key="1">
    <source>
        <dbReference type="ARBA" id="ARBA00006525"/>
    </source>
</evidence>
<dbReference type="NCBIfam" id="TIGR00732">
    <property type="entry name" value="dprA"/>
    <property type="match status" value="1"/>
</dbReference>
<feature type="domain" description="Smf/DprA SLOG" evidence="3">
    <location>
        <begin position="88"/>
        <end position="296"/>
    </location>
</feature>
<evidence type="ECO:0000259" key="3">
    <source>
        <dbReference type="Pfam" id="PF02481"/>
    </source>
</evidence>
<feature type="region of interest" description="Disordered" evidence="2">
    <location>
        <begin position="303"/>
        <end position="324"/>
    </location>
</feature>
<dbReference type="Gene3D" id="3.40.50.450">
    <property type="match status" value="1"/>
</dbReference>
<accession>A0A3B0WBR5</accession>
<dbReference type="EMBL" id="UOFE01000034">
    <property type="protein sequence ID" value="VAW53428.1"/>
    <property type="molecule type" value="Genomic_DNA"/>
</dbReference>
<name>A0A3B0WBR5_9ZZZZ</name>
<dbReference type="InterPro" id="IPR057666">
    <property type="entry name" value="DrpA_SLOG"/>
</dbReference>
<evidence type="ECO:0000256" key="2">
    <source>
        <dbReference type="SAM" id="MobiDB-lite"/>
    </source>
</evidence>
<protein>
    <submittedName>
        <fullName evidence="5">Rossmann fold nucleotide-binding protein Smf possibly involved in DNA uptake</fullName>
    </submittedName>
</protein>
<dbReference type="InterPro" id="IPR010994">
    <property type="entry name" value="RuvA_2-like"/>
</dbReference>
<dbReference type="PANTHER" id="PTHR43022">
    <property type="entry name" value="PROTEIN SMF"/>
    <property type="match status" value="1"/>
</dbReference>
<dbReference type="Pfam" id="PF17782">
    <property type="entry name" value="WHD_DprA"/>
    <property type="match status" value="1"/>
</dbReference>
<dbReference type="Gene3D" id="1.10.10.10">
    <property type="entry name" value="Winged helix-like DNA-binding domain superfamily/Winged helix DNA-binding domain"/>
    <property type="match status" value="1"/>
</dbReference>
<dbReference type="SUPFAM" id="SSF102405">
    <property type="entry name" value="MCP/YpsA-like"/>
    <property type="match status" value="1"/>
</dbReference>
<feature type="compositionally biased region" description="Polar residues" evidence="2">
    <location>
        <begin position="303"/>
        <end position="316"/>
    </location>
</feature>
<sequence length="382" mass="41218">MDAETKNRPVNQDSIASWLTLRLTPGVGNTTFHTLLNHFGHVEAVLTASHKQLSAANVSAEAINALTSQTTPDISADLAWLETEDHHILTLNDAAYPTRLKQLNDAPPLLYVRGDIDYLQQPQLAMVGSRNPTAAGRNTAKNFATHLSDAGITITSGLADGIDGASHEGALLGLAGTIAVVAHGLDIIYPAKHQQLAQKITENGAVISEMPIGIQPRRGLFPRRNRLISALSLGTLVVEAAYKSGSLITARYAMEQNSEVFAIPGSIHNPMARGCHQLIRQGAKLVETAKDILEELNISQLATPSYPQKSEQSTPENPKDHQQALDPDHQKLLKCLAYEPASIDELVLSSQFSAAEIASMLLILELEDVVVCQNGRYTNVTI</sequence>
<dbReference type="Pfam" id="PF21102">
    <property type="entry name" value="DprA_N"/>
    <property type="match status" value="1"/>
</dbReference>
<dbReference type="PANTHER" id="PTHR43022:SF1">
    <property type="entry name" value="PROTEIN SMF"/>
    <property type="match status" value="1"/>
</dbReference>
<proteinExistence type="inferred from homology"/>
<gene>
    <name evidence="5" type="ORF">MNBD_GAMMA05-365</name>
</gene>
<dbReference type="AlphaFoldDB" id="A0A3B0WBR5"/>
<evidence type="ECO:0000259" key="4">
    <source>
        <dbReference type="Pfam" id="PF17782"/>
    </source>
</evidence>